<protein>
    <recommendedName>
        <fullName evidence="4">Receptor ligand binding region domain-containing protein</fullName>
    </recommendedName>
</protein>
<evidence type="ECO:0000313" key="3">
    <source>
        <dbReference type="Proteomes" id="UP000271889"/>
    </source>
</evidence>
<dbReference type="EMBL" id="UYRV01105541">
    <property type="protein sequence ID" value="VDN21298.1"/>
    <property type="molecule type" value="Genomic_DNA"/>
</dbReference>
<evidence type="ECO:0008006" key="4">
    <source>
        <dbReference type="Google" id="ProtNLM"/>
    </source>
</evidence>
<dbReference type="Proteomes" id="UP000271889">
    <property type="component" value="Unassembled WGS sequence"/>
</dbReference>
<proteinExistence type="predicted"/>
<keyword evidence="3" id="KW-1185">Reference proteome</keyword>
<reference evidence="2 3" key="1">
    <citation type="submission" date="2018-11" db="EMBL/GenBank/DDBJ databases">
        <authorList>
            <consortium name="Pathogen Informatics"/>
        </authorList>
    </citation>
    <scope>NUCLEOTIDE SEQUENCE [LARGE SCALE GENOMIC DNA]</scope>
</reference>
<feature type="chain" id="PRO_5018039401" description="Receptor ligand binding region domain-containing protein" evidence="1">
    <location>
        <begin position="25"/>
        <end position="122"/>
    </location>
</feature>
<evidence type="ECO:0000313" key="2">
    <source>
        <dbReference type="EMBL" id="VDN21298.1"/>
    </source>
</evidence>
<accession>A0A3P7MFR6</accession>
<evidence type="ECO:0000256" key="1">
    <source>
        <dbReference type="SAM" id="SignalP"/>
    </source>
</evidence>
<keyword evidence="1" id="KW-0732">Signal</keyword>
<gene>
    <name evidence="2" type="ORF">CGOC_LOCUS9000</name>
</gene>
<feature type="signal peptide" evidence="1">
    <location>
        <begin position="1"/>
        <end position="24"/>
    </location>
</feature>
<name>A0A3P7MFR6_CYLGO</name>
<dbReference type="OrthoDB" id="1890790at2759"/>
<organism evidence="2 3">
    <name type="scientific">Cylicostephanus goldi</name>
    <name type="common">Nematode worm</name>
    <dbReference type="NCBI Taxonomy" id="71465"/>
    <lineage>
        <taxon>Eukaryota</taxon>
        <taxon>Metazoa</taxon>
        <taxon>Ecdysozoa</taxon>
        <taxon>Nematoda</taxon>
        <taxon>Chromadorea</taxon>
        <taxon>Rhabditida</taxon>
        <taxon>Rhabditina</taxon>
        <taxon>Rhabditomorpha</taxon>
        <taxon>Strongyloidea</taxon>
        <taxon>Strongylidae</taxon>
        <taxon>Cylicostephanus</taxon>
    </lineage>
</organism>
<dbReference type="AlphaFoldDB" id="A0A3P7MFR6"/>
<sequence>MRTFSAKVRFVVLLLSCLVPDARQLATTARLNAERLAGSGGVVRIGHLQPNNPNIAHEPEILKMCAKDLKERKILPINYTLTVMTMESCNKFSGVEHAAYLHYMKNATIYFGPGCNNGESFR</sequence>